<dbReference type="GO" id="GO:0045944">
    <property type="term" value="P:positive regulation of transcription by RNA polymerase II"/>
    <property type="evidence" value="ECO:0007669"/>
    <property type="project" value="TreeGrafter"/>
</dbReference>
<proteinExistence type="predicted"/>
<accession>A0A091VCN9</accession>
<sequence>MVLDDLPNLKDTYASLYSSAMEDLEVDFDSGLEEDELKQEAAPEDSTIFVAFKGNIGDRDFEQKLDTILENVPGLLHMESNKLKLQKVEPWNSVRVTFNIPREAAERLRILAQNNNQQLRDLGILSVQIEGEGAINLALAQNRSQDVRINGPLGASNSVRMETGFPMQGG</sequence>
<dbReference type="GO" id="GO:0005667">
    <property type="term" value="C:transcription regulator complex"/>
    <property type="evidence" value="ECO:0007669"/>
    <property type="project" value="TreeGrafter"/>
</dbReference>
<protein>
    <submittedName>
        <fullName evidence="2">Nuclear receptor coactivator 6</fullName>
    </submittedName>
</protein>
<feature type="domain" description="Nuclear receptor coactivator 6 TRADD-N" evidence="1">
    <location>
        <begin position="47"/>
        <end position="169"/>
    </location>
</feature>
<dbReference type="PANTHER" id="PTHR15690:SF0">
    <property type="entry name" value="NUCLEAR RECEPTOR COACTIVATOR 6"/>
    <property type="match status" value="1"/>
</dbReference>
<dbReference type="OrthoDB" id="5967287at2759"/>
<dbReference type="Pfam" id="PF13820">
    <property type="entry name" value="NCOA6_TRADD-N"/>
    <property type="match status" value="1"/>
</dbReference>
<dbReference type="InterPro" id="IPR032715">
    <property type="entry name" value="NCOA6_TRADD-N"/>
</dbReference>
<dbReference type="InterPro" id="IPR026638">
    <property type="entry name" value="NCOA6"/>
</dbReference>
<dbReference type="AlphaFoldDB" id="A0A091VCN9"/>
<evidence type="ECO:0000313" key="2">
    <source>
        <dbReference type="EMBL" id="KFQ87443.1"/>
    </source>
</evidence>
<keyword evidence="2" id="KW-0675">Receptor</keyword>
<dbReference type="PANTHER" id="PTHR15690">
    <property type="entry name" value="NUCLEAR RECEPTOR COACTIVATOR 6"/>
    <property type="match status" value="1"/>
</dbReference>
<gene>
    <name evidence="2" type="ORF">N337_03435</name>
</gene>
<evidence type="ECO:0000313" key="3">
    <source>
        <dbReference type="Proteomes" id="UP000053700"/>
    </source>
</evidence>
<feature type="non-terminal residue" evidence="2">
    <location>
        <position position="170"/>
    </location>
</feature>
<reference evidence="2 3" key="1">
    <citation type="submission" date="2014-04" db="EMBL/GenBank/DDBJ databases">
        <title>Genome evolution of avian class.</title>
        <authorList>
            <person name="Zhang G."/>
            <person name="Li C."/>
        </authorList>
    </citation>
    <scope>NUCLEOTIDE SEQUENCE [LARGE SCALE GENOMIC DNA]</scope>
    <source>
        <strain evidence="2">BGI_N337</strain>
    </source>
</reference>
<name>A0A091VCN9_PHORB</name>
<organism evidence="2 3">
    <name type="scientific">Phoenicopterus ruber ruber</name>
    <dbReference type="NCBI Taxonomy" id="9218"/>
    <lineage>
        <taxon>Eukaryota</taxon>
        <taxon>Metazoa</taxon>
        <taxon>Chordata</taxon>
        <taxon>Craniata</taxon>
        <taxon>Vertebrata</taxon>
        <taxon>Euteleostomi</taxon>
        <taxon>Archelosauria</taxon>
        <taxon>Archosauria</taxon>
        <taxon>Dinosauria</taxon>
        <taxon>Saurischia</taxon>
        <taxon>Theropoda</taxon>
        <taxon>Coelurosauria</taxon>
        <taxon>Aves</taxon>
        <taxon>Neognathae</taxon>
        <taxon>Neoaves</taxon>
        <taxon>Mirandornithes</taxon>
        <taxon>Phoenicopteriformes</taxon>
        <taxon>Phoenicopteridae</taxon>
        <taxon>Phoenicopterus</taxon>
    </lineage>
</organism>
<evidence type="ECO:0000259" key="1">
    <source>
        <dbReference type="Pfam" id="PF13820"/>
    </source>
</evidence>
<dbReference type="EMBL" id="KK424570">
    <property type="protein sequence ID" value="KFQ87443.1"/>
    <property type="molecule type" value="Genomic_DNA"/>
</dbReference>
<dbReference type="Proteomes" id="UP000053700">
    <property type="component" value="Unassembled WGS sequence"/>
</dbReference>
<dbReference type="GO" id="GO:0035097">
    <property type="term" value="C:histone methyltransferase complex"/>
    <property type="evidence" value="ECO:0007669"/>
    <property type="project" value="TreeGrafter"/>
</dbReference>
<keyword evidence="3" id="KW-1185">Reference proteome</keyword>
<dbReference type="GO" id="GO:0003713">
    <property type="term" value="F:transcription coactivator activity"/>
    <property type="evidence" value="ECO:0007669"/>
    <property type="project" value="InterPro"/>
</dbReference>